<evidence type="ECO:0000313" key="6">
    <source>
        <dbReference type="Proteomes" id="UP000070352"/>
    </source>
</evidence>
<proteinExistence type="inferred from homology"/>
<name>A0A135L0S6_9BACI</name>
<dbReference type="Proteomes" id="UP000070352">
    <property type="component" value="Unassembled WGS sequence"/>
</dbReference>
<evidence type="ECO:0000259" key="4">
    <source>
        <dbReference type="Pfam" id="PF01515"/>
    </source>
</evidence>
<comment type="similarity">
    <text evidence="1">Belongs to the phosphate acetyltransferase and butyryltransferase family.</text>
</comment>
<keyword evidence="6" id="KW-1185">Reference proteome</keyword>
<evidence type="ECO:0000256" key="2">
    <source>
        <dbReference type="ARBA" id="ARBA00022679"/>
    </source>
</evidence>
<dbReference type="InterPro" id="IPR050500">
    <property type="entry name" value="Phos_Acetyltrans/Butyryltrans"/>
</dbReference>
<keyword evidence="3" id="KW-0012">Acyltransferase</keyword>
<dbReference type="Gene3D" id="3.40.718.10">
    <property type="entry name" value="Isopropylmalate Dehydrogenase"/>
    <property type="match status" value="1"/>
</dbReference>
<sequence>MRKMRFRQFEEVMTKAKNSKPVRVSIAAAHDEDVLVAVKQAVELELIEPYFVGNKVEIERITSQMGFDLQDFVVFPTNSEEESAYVAAKLANEGTTQIIMKGFINSTPFLKGVLHKDFQLKTGRILSHLSAFEIPEFNHLYYMTDGGLNIAPDLIQKEQILLNAIEFLQRLGMEKPKIALLSANERVNEKMPVTIDCYHLSQQAKKGVFGSVIMEGPLPLDLAISKESLYHKGIYSEIEGDADLLFVPNIEAGNIFGKSITYFAKGIMAGVVLGAKVPLILNSRSDSAKAKLASIALTVVSVNQGAVNETNLYFRSSDWLE</sequence>
<dbReference type="NCBIfam" id="NF006045">
    <property type="entry name" value="PRK08190.1"/>
    <property type="match status" value="1"/>
</dbReference>
<evidence type="ECO:0000313" key="5">
    <source>
        <dbReference type="EMBL" id="KXG42590.1"/>
    </source>
</evidence>
<comment type="caution">
    <text evidence="5">The sequence shown here is derived from an EMBL/GenBank/DDBJ whole genome shotgun (WGS) entry which is preliminary data.</text>
</comment>
<dbReference type="RefSeq" id="WP_268807463.1">
    <property type="nucleotide sequence ID" value="NZ_LSKU01000002.1"/>
</dbReference>
<dbReference type="GO" id="GO:0016746">
    <property type="term" value="F:acyltransferase activity"/>
    <property type="evidence" value="ECO:0007669"/>
    <property type="project" value="UniProtKB-KW"/>
</dbReference>
<dbReference type="AlphaFoldDB" id="A0A135L0S6"/>
<dbReference type="Pfam" id="PF01515">
    <property type="entry name" value="PTA_PTB"/>
    <property type="match status" value="1"/>
</dbReference>
<accession>A0A135L0S6</accession>
<feature type="domain" description="Phosphate acetyl/butaryl transferase" evidence="4">
    <location>
        <begin position="82"/>
        <end position="299"/>
    </location>
</feature>
<keyword evidence="2" id="KW-0808">Transferase</keyword>
<reference evidence="5 6" key="1">
    <citation type="submission" date="2016-02" db="EMBL/GenBank/DDBJ databases">
        <title>Draft Genome for Tepidibacillus decaturensis nov. sp. Strain Z9, an Anaerobic, Moderately Thermophilic and Heterotrophic Bacterium from Deep Subsurface of the Illinois Basin, USA.</title>
        <authorList>
            <person name="Dong Y."/>
            <person name="Chang J.Y."/>
            <person name="Sanford R."/>
            <person name="Fouke B.W."/>
        </authorList>
    </citation>
    <scope>NUCLEOTIDE SEQUENCE [LARGE SCALE GENOMIC DNA]</scope>
    <source>
        <strain evidence="5 6">Z9</strain>
    </source>
</reference>
<evidence type="ECO:0000256" key="1">
    <source>
        <dbReference type="ARBA" id="ARBA00005656"/>
    </source>
</evidence>
<dbReference type="STRING" id="1413211.U473_14075"/>
<dbReference type="PIRSF" id="PIRSF000428">
    <property type="entry name" value="P_Ac_trans"/>
    <property type="match status" value="1"/>
</dbReference>
<protein>
    <recommendedName>
        <fullName evidence="4">Phosphate acetyl/butaryl transferase domain-containing protein</fullName>
    </recommendedName>
</protein>
<dbReference type="EMBL" id="LSKU01000002">
    <property type="protein sequence ID" value="KXG42590.1"/>
    <property type="molecule type" value="Genomic_DNA"/>
</dbReference>
<evidence type="ECO:0000256" key="3">
    <source>
        <dbReference type="ARBA" id="ARBA00023315"/>
    </source>
</evidence>
<dbReference type="PANTHER" id="PTHR43356:SF2">
    <property type="entry name" value="PHOSPHATE ACETYLTRANSFERASE"/>
    <property type="match status" value="1"/>
</dbReference>
<dbReference type="PANTHER" id="PTHR43356">
    <property type="entry name" value="PHOSPHATE ACETYLTRANSFERASE"/>
    <property type="match status" value="1"/>
</dbReference>
<dbReference type="InterPro" id="IPR012147">
    <property type="entry name" value="P_Ac_Bu_trans"/>
</dbReference>
<organism evidence="5 6">
    <name type="scientific">Tepidibacillus decaturensis</name>
    <dbReference type="NCBI Taxonomy" id="1413211"/>
    <lineage>
        <taxon>Bacteria</taxon>
        <taxon>Bacillati</taxon>
        <taxon>Bacillota</taxon>
        <taxon>Bacilli</taxon>
        <taxon>Bacillales</taxon>
        <taxon>Bacillaceae</taxon>
        <taxon>Tepidibacillus</taxon>
    </lineage>
</organism>
<dbReference type="InterPro" id="IPR002505">
    <property type="entry name" value="PTA_PTB"/>
</dbReference>
<dbReference type="SUPFAM" id="SSF53659">
    <property type="entry name" value="Isocitrate/Isopropylmalate dehydrogenase-like"/>
    <property type="match status" value="1"/>
</dbReference>
<gene>
    <name evidence="5" type="ORF">U473_14075</name>
</gene>